<evidence type="ECO:0000313" key="2">
    <source>
        <dbReference type="EMBL" id="KAF2267743.1"/>
    </source>
</evidence>
<proteinExistence type="predicted"/>
<evidence type="ECO:0000313" key="3">
    <source>
        <dbReference type="Proteomes" id="UP000800093"/>
    </source>
</evidence>
<feature type="transmembrane region" description="Helical" evidence="1">
    <location>
        <begin position="27"/>
        <end position="49"/>
    </location>
</feature>
<evidence type="ECO:0000256" key="1">
    <source>
        <dbReference type="SAM" id="Phobius"/>
    </source>
</evidence>
<sequence length="169" mass="19087">MLHGDRLMDGESRNYIGAGSGRFGAGYLVRASFQHFLLVIVSLWGINVLHHHKIRNLSRHSDPRSTACTGHFWPRSVVSHWRGPPAINQARKTGVQLNHYRVVSIDKYLTFTRVFLSFSHLSNSLFFELVEQLSTIVSGFQIARSTAVCGLPTTLIPSAWDGRSRPPWF</sequence>
<keyword evidence="3" id="KW-1185">Reference proteome</keyword>
<keyword evidence="1" id="KW-1133">Transmembrane helix</keyword>
<keyword evidence="1" id="KW-0812">Transmembrane</keyword>
<keyword evidence="1" id="KW-0472">Membrane</keyword>
<name>A0A9P4KFG1_9PLEO</name>
<accession>A0A9P4KFG1</accession>
<comment type="caution">
    <text evidence="2">The sequence shown here is derived from an EMBL/GenBank/DDBJ whole genome shotgun (WGS) entry which is preliminary data.</text>
</comment>
<protein>
    <submittedName>
        <fullName evidence="2">Uncharacterized protein</fullName>
    </submittedName>
</protein>
<dbReference type="EMBL" id="ML986589">
    <property type="protein sequence ID" value="KAF2267743.1"/>
    <property type="molecule type" value="Genomic_DNA"/>
</dbReference>
<reference evidence="3" key="1">
    <citation type="journal article" date="2020" name="Stud. Mycol.">
        <title>101 Dothideomycetes genomes: A test case for predicting lifestyles and emergence of pathogens.</title>
        <authorList>
            <person name="Haridas S."/>
            <person name="Albert R."/>
            <person name="Binder M."/>
            <person name="Bloem J."/>
            <person name="LaButti K."/>
            <person name="Salamov A."/>
            <person name="Andreopoulos B."/>
            <person name="Baker S."/>
            <person name="Barry K."/>
            <person name="Bills G."/>
            <person name="Bluhm B."/>
            <person name="Cannon C."/>
            <person name="Castanera R."/>
            <person name="Culley D."/>
            <person name="Daum C."/>
            <person name="Ezra D."/>
            <person name="Gonzalez J."/>
            <person name="Henrissat B."/>
            <person name="Kuo A."/>
            <person name="Liang C."/>
            <person name="Lipzen A."/>
            <person name="Lutzoni F."/>
            <person name="Magnuson J."/>
            <person name="Mondo S."/>
            <person name="Nolan M."/>
            <person name="Ohm R."/>
            <person name="Pangilinan J."/>
            <person name="Park H.-J."/>
            <person name="Ramirez L."/>
            <person name="Alfaro M."/>
            <person name="Sun H."/>
            <person name="Tritt A."/>
            <person name="Yoshinaga Y."/>
            <person name="Zwiers L.-H."/>
            <person name="Turgeon B."/>
            <person name="Goodwin S."/>
            <person name="Spatafora J."/>
            <person name="Crous P."/>
            <person name="Grigoriev I."/>
        </authorList>
    </citation>
    <scope>NUCLEOTIDE SEQUENCE [LARGE SCALE GENOMIC DNA]</scope>
    <source>
        <strain evidence="3">CBS 304.66</strain>
    </source>
</reference>
<dbReference type="Proteomes" id="UP000800093">
    <property type="component" value="Unassembled WGS sequence"/>
</dbReference>
<gene>
    <name evidence="2" type="ORF">CC78DRAFT_46657</name>
</gene>
<organism evidence="2 3">
    <name type="scientific">Lojkania enalia</name>
    <dbReference type="NCBI Taxonomy" id="147567"/>
    <lineage>
        <taxon>Eukaryota</taxon>
        <taxon>Fungi</taxon>
        <taxon>Dikarya</taxon>
        <taxon>Ascomycota</taxon>
        <taxon>Pezizomycotina</taxon>
        <taxon>Dothideomycetes</taxon>
        <taxon>Pleosporomycetidae</taxon>
        <taxon>Pleosporales</taxon>
        <taxon>Pleosporales incertae sedis</taxon>
        <taxon>Lojkania</taxon>
    </lineage>
</organism>
<dbReference type="AlphaFoldDB" id="A0A9P4KFG1"/>